<gene>
    <name evidence="1" type="ORF">GMARGA_LOCUS42021</name>
</gene>
<reference evidence="1 2" key="1">
    <citation type="submission" date="2021-06" db="EMBL/GenBank/DDBJ databases">
        <authorList>
            <person name="Kallberg Y."/>
            <person name="Tangrot J."/>
            <person name="Rosling A."/>
        </authorList>
    </citation>
    <scope>NUCLEOTIDE SEQUENCE [LARGE SCALE GENOMIC DNA]</scope>
    <source>
        <strain evidence="1 2">120-4 pot B 10/14</strain>
    </source>
</reference>
<dbReference type="EMBL" id="CAJVQB010121218">
    <property type="protein sequence ID" value="CAG8853200.1"/>
    <property type="molecule type" value="Genomic_DNA"/>
</dbReference>
<evidence type="ECO:0000313" key="1">
    <source>
        <dbReference type="EMBL" id="CAG8853200.1"/>
    </source>
</evidence>
<evidence type="ECO:0000313" key="2">
    <source>
        <dbReference type="Proteomes" id="UP000789901"/>
    </source>
</evidence>
<organism evidence="1 2">
    <name type="scientific">Gigaspora margarita</name>
    <dbReference type="NCBI Taxonomy" id="4874"/>
    <lineage>
        <taxon>Eukaryota</taxon>
        <taxon>Fungi</taxon>
        <taxon>Fungi incertae sedis</taxon>
        <taxon>Mucoromycota</taxon>
        <taxon>Glomeromycotina</taxon>
        <taxon>Glomeromycetes</taxon>
        <taxon>Diversisporales</taxon>
        <taxon>Gigasporaceae</taxon>
        <taxon>Gigaspora</taxon>
    </lineage>
</organism>
<protein>
    <submittedName>
        <fullName evidence="1">14749_t:CDS:1</fullName>
    </submittedName>
</protein>
<keyword evidence="2" id="KW-1185">Reference proteome</keyword>
<name>A0ABN7XF03_GIGMA</name>
<proteinExistence type="predicted"/>
<feature type="non-terminal residue" evidence="1">
    <location>
        <position position="1"/>
    </location>
</feature>
<sequence>DDNKIIGTSTGKVVPQIVNGDETNSNLINKKTESQDDFIFANDI</sequence>
<accession>A0ABN7XF03</accession>
<dbReference type="Proteomes" id="UP000789901">
    <property type="component" value="Unassembled WGS sequence"/>
</dbReference>
<comment type="caution">
    <text evidence="1">The sequence shown here is derived from an EMBL/GenBank/DDBJ whole genome shotgun (WGS) entry which is preliminary data.</text>
</comment>